<organism evidence="1 2">
    <name type="scientific">Streptomyces desertarenae</name>
    <dbReference type="NCBI Taxonomy" id="2666184"/>
    <lineage>
        <taxon>Bacteria</taxon>
        <taxon>Bacillati</taxon>
        <taxon>Actinomycetota</taxon>
        <taxon>Actinomycetes</taxon>
        <taxon>Kitasatosporales</taxon>
        <taxon>Streptomycetaceae</taxon>
        <taxon>Streptomyces</taxon>
    </lineage>
</organism>
<dbReference type="InterPro" id="IPR013320">
    <property type="entry name" value="ConA-like_dom_sf"/>
</dbReference>
<dbReference type="Proteomes" id="UP001597365">
    <property type="component" value="Unassembled WGS sequence"/>
</dbReference>
<proteinExistence type="predicted"/>
<dbReference type="RefSeq" id="WP_380900847.1">
    <property type="nucleotide sequence ID" value="NZ_JBHUFU010000009.1"/>
</dbReference>
<protein>
    <recommendedName>
        <fullName evidence="3">DUF11 domain-containing protein</fullName>
    </recommendedName>
</protein>
<gene>
    <name evidence="1" type="ORF">ACFSJS_16055</name>
</gene>
<reference evidence="2" key="1">
    <citation type="journal article" date="2019" name="Int. J. Syst. Evol. Microbiol.">
        <title>The Global Catalogue of Microorganisms (GCM) 10K type strain sequencing project: providing services to taxonomists for standard genome sequencing and annotation.</title>
        <authorList>
            <consortium name="The Broad Institute Genomics Platform"/>
            <consortium name="The Broad Institute Genome Sequencing Center for Infectious Disease"/>
            <person name="Wu L."/>
            <person name="Ma J."/>
        </authorList>
    </citation>
    <scope>NUCLEOTIDE SEQUENCE [LARGE SCALE GENOMIC DNA]</scope>
    <source>
        <strain evidence="2">CGMCC 4.7455</strain>
    </source>
</reference>
<name>A0ABW4PKB0_9ACTN</name>
<evidence type="ECO:0000313" key="2">
    <source>
        <dbReference type="Proteomes" id="UP001597365"/>
    </source>
</evidence>
<dbReference type="Gene3D" id="2.60.120.200">
    <property type="match status" value="1"/>
</dbReference>
<accession>A0ABW4PKB0</accession>
<evidence type="ECO:0000313" key="1">
    <source>
        <dbReference type="EMBL" id="MFD1831176.1"/>
    </source>
</evidence>
<evidence type="ECO:0008006" key="3">
    <source>
        <dbReference type="Google" id="ProtNLM"/>
    </source>
</evidence>
<keyword evidence="2" id="KW-1185">Reference proteome</keyword>
<dbReference type="EMBL" id="JBHUFU010000009">
    <property type="protein sequence ID" value="MFD1831176.1"/>
    <property type="molecule type" value="Genomic_DNA"/>
</dbReference>
<comment type="caution">
    <text evidence="1">The sequence shown here is derived from an EMBL/GenBank/DDBJ whole genome shotgun (WGS) entry which is preliminary data.</text>
</comment>
<dbReference type="SUPFAM" id="SSF49899">
    <property type="entry name" value="Concanavalin A-like lectins/glucanases"/>
    <property type="match status" value="1"/>
</dbReference>
<sequence length="494" mass="52053">MEFPVIEPFTSGHTANPHWKLRGSAALNGSLELTPNQKGKAGTAFLDQAFSSKLGVTIDFDFAVAGGIDPTFGLGDGFCVYLIDGQYTTEPGGLGAGLGYAMERRATPPQPGVTGGYVGIGFDNFGNFASDLAGPDGPGSRSNMLGVRGSGSGTEGFRWLTGVQVPNGFRADWKAGAHLQVSVIDGRLTVRRSSTADPNGTLLLDDYPLTDQPGQQQMPPTFKLGFSAGTGGATASHQIRNLKVALPVHMSLDMEGPIQADAGQRIHYLVNVSNSGPNDAPDALVEGTIPTQLSDVRVECTARDGAVCGPASTSDGLHQPVDLPVDRSAQIVLSGKIDPAYEGPMTCAALISSPTRANAALQHHDSIRTQVTIPPANADQEIAGQWQQTWPEDALGHVVSSNLKMRANQDRVVEWEIRFDVPEGTRVNPVQQQWYQVKEDGQNGSVVLASPGDGKHTIEPGAGLTVQVQMLYPSKAVAGTGELRNLRVAEVTGG</sequence>